<evidence type="ECO:0000313" key="19">
    <source>
        <dbReference type="Proteomes" id="UP000250275"/>
    </source>
</evidence>
<dbReference type="GO" id="GO:0009378">
    <property type="term" value="F:four-way junction helicase activity"/>
    <property type="evidence" value="ECO:0007669"/>
    <property type="project" value="TreeGrafter"/>
</dbReference>
<organism evidence="18 19">
    <name type="scientific">Eufriesea mexicana</name>
    <dbReference type="NCBI Taxonomy" id="516756"/>
    <lineage>
        <taxon>Eukaryota</taxon>
        <taxon>Metazoa</taxon>
        <taxon>Ecdysozoa</taxon>
        <taxon>Arthropoda</taxon>
        <taxon>Hexapoda</taxon>
        <taxon>Insecta</taxon>
        <taxon>Pterygota</taxon>
        <taxon>Neoptera</taxon>
        <taxon>Endopterygota</taxon>
        <taxon>Hymenoptera</taxon>
        <taxon>Apocrita</taxon>
        <taxon>Aculeata</taxon>
        <taxon>Apoidea</taxon>
        <taxon>Anthophila</taxon>
        <taxon>Apidae</taxon>
        <taxon>Eufriesea</taxon>
    </lineage>
</organism>
<dbReference type="GO" id="GO:0005634">
    <property type="term" value="C:nucleus"/>
    <property type="evidence" value="ECO:0007669"/>
    <property type="project" value="UniProtKB-SubCell"/>
</dbReference>
<reference evidence="18 19" key="1">
    <citation type="submission" date="2015-07" db="EMBL/GenBank/DDBJ databases">
        <title>The genome of Eufriesea mexicana.</title>
        <authorList>
            <person name="Pan H."/>
            <person name="Kapheim K."/>
        </authorList>
    </citation>
    <scope>NUCLEOTIDE SEQUENCE [LARGE SCALE GENOMIC DNA]</scope>
    <source>
        <strain evidence="18">0111107269</strain>
        <tissue evidence="18">Whole body</tissue>
    </source>
</reference>
<comment type="catalytic activity">
    <reaction evidence="13">
        <text>ATP + H2O = ADP + phosphate + H(+)</text>
        <dbReference type="Rhea" id="RHEA:13065"/>
        <dbReference type="ChEBI" id="CHEBI:15377"/>
        <dbReference type="ChEBI" id="CHEBI:15378"/>
        <dbReference type="ChEBI" id="CHEBI:30616"/>
        <dbReference type="ChEBI" id="CHEBI:43474"/>
        <dbReference type="ChEBI" id="CHEBI:456216"/>
    </reaction>
</comment>
<dbReference type="EMBL" id="KQ762196">
    <property type="protein sequence ID" value="OAD56140.1"/>
    <property type="molecule type" value="Genomic_DNA"/>
</dbReference>
<feature type="coiled-coil region" evidence="14">
    <location>
        <begin position="78"/>
        <end position="105"/>
    </location>
</feature>
<dbReference type="GO" id="GO:0005737">
    <property type="term" value="C:cytoplasm"/>
    <property type="evidence" value="ECO:0007669"/>
    <property type="project" value="TreeGrafter"/>
</dbReference>
<proteinExistence type="inferred from homology"/>
<dbReference type="GO" id="GO:0046872">
    <property type="term" value="F:metal ion binding"/>
    <property type="evidence" value="ECO:0007669"/>
    <property type="project" value="UniProtKB-KW"/>
</dbReference>
<dbReference type="GO" id="GO:0016787">
    <property type="term" value="F:hydrolase activity"/>
    <property type="evidence" value="ECO:0007669"/>
    <property type="project" value="UniProtKB-KW"/>
</dbReference>
<dbReference type="GO" id="GO:0005694">
    <property type="term" value="C:chromosome"/>
    <property type="evidence" value="ECO:0007669"/>
    <property type="project" value="TreeGrafter"/>
</dbReference>
<protein>
    <recommendedName>
        <fullName evidence="12">DNA 3'-5' helicase</fullName>
        <ecNumber evidence="12">5.6.2.4</ecNumber>
    </recommendedName>
</protein>
<dbReference type="FunFam" id="3.40.50.300:FF:000444">
    <property type="entry name" value="ATP-dependent DNA helicase"/>
    <property type="match status" value="1"/>
</dbReference>
<dbReference type="InterPro" id="IPR004589">
    <property type="entry name" value="DNA_helicase_ATP-dep_RecQ"/>
</dbReference>
<evidence type="ECO:0000256" key="4">
    <source>
        <dbReference type="ARBA" id="ARBA00022741"/>
    </source>
</evidence>
<gene>
    <name evidence="18" type="ORF">WN48_04014</name>
</gene>
<dbReference type="EC" id="5.6.2.4" evidence="12"/>
<dbReference type="SMART" id="SM00487">
    <property type="entry name" value="DEXDc"/>
    <property type="match status" value="1"/>
</dbReference>
<evidence type="ECO:0000256" key="2">
    <source>
        <dbReference type="ARBA" id="ARBA00005446"/>
    </source>
</evidence>
<evidence type="ECO:0000259" key="16">
    <source>
        <dbReference type="PROSITE" id="PS51192"/>
    </source>
</evidence>
<dbReference type="GO" id="GO:0000724">
    <property type="term" value="P:double-strand break repair via homologous recombination"/>
    <property type="evidence" value="ECO:0007669"/>
    <property type="project" value="TreeGrafter"/>
</dbReference>
<dbReference type="PROSITE" id="PS51192">
    <property type="entry name" value="HELICASE_ATP_BIND_1"/>
    <property type="match status" value="1"/>
</dbReference>
<dbReference type="GO" id="GO:0003677">
    <property type="term" value="F:DNA binding"/>
    <property type="evidence" value="ECO:0007669"/>
    <property type="project" value="UniProtKB-KW"/>
</dbReference>
<keyword evidence="19" id="KW-1185">Reference proteome</keyword>
<keyword evidence="10" id="KW-0539">Nucleus</keyword>
<evidence type="ECO:0000256" key="10">
    <source>
        <dbReference type="ARBA" id="ARBA00023242"/>
    </source>
</evidence>
<dbReference type="OrthoDB" id="10261556at2759"/>
<keyword evidence="9" id="KW-0413">Isomerase</keyword>
<evidence type="ECO:0000256" key="13">
    <source>
        <dbReference type="ARBA" id="ARBA00049360"/>
    </source>
</evidence>
<evidence type="ECO:0000256" key="7">
    <source>
        <dbReference type="ARBA" id="ARBA00022840"/>
    </source>
</evidence>
<evidence type="ECO:0000256" key="12">
    <source>
        <dbReference type="ARBA" id="ARBA00034808"/>
    </source>
</evidence>
<evidence type="ECO:0000256" key="6">
    <source>
        <dbReference type="ARBA" id="ARBA00022806"/>
    </source>
</evidence>
<name>A0A310SAI7_9HYME</name>
<keyword evidence="8" id="KW-0238">DNA-binding</keyword>
<dbReference type="GO" id="GO:0005524">
    <property type="term" value="F:ATP binding"/>
    <property type="evidence" value="ECO:0007669"/>
    <property type="project" value="UniProtKB-KW"/>
</dbReference>
<dbReference type="PROSITE" id="PS51194">
    <property type="entry name" value="HELICASE_CTER"/>
    <property type="match status" value="1"/>
</dbReference>
<dbReference type="PANTHER" id="PTHR13710:SF152">
    <property type="entry name" value="ATP-DEPENDENT DNA HELICASE Q5"/>
    <property type="match status" value="1"/>
</dbReference>
<evidence type="ECO:0000256" key="3">
    <source>
        <dbReference type="ARBA" id="ARBA00022723"/>
    </source>
</evidence>
<dbReference type="GO" id="GO:0043138">
    <property type="term" value="F:3'-5' DNA helicase activity"/>
    <property type="evidence" value="ECO:0007669"/>
    <property type="project" value="UniProtKB-EC"/>
</dbReference>
<evidence type="ECO:0000313" key="18">
    <source>
        <dbReference type="EMBL" id="OAD56140.1"/>
    </source>
</evidence>
<evidence type="ECO:0000259" key="17">
    <source>
        <dbReference type="PROSITE" id="PS51194"/>
    </source>
</evidence>
<evidence type="ECO:0000256" key="14">
    <source>
        <dbReference type="SAM" id="Coils"/>
    </source>
</evidence>
<dbReference type="Pfam" id="PF00270">
    <property type="entry name" value="DEAD"/>
    <property type="match status" value="1"/>
</dbReference>
<dbReference type="InterPro" id="IPR014001">
    <property type="entry name" value="Helicase_ATP-bd"/>
</dbReference>
<keyword evidence="6 18" id="KW-0347">Helicase</keyword>
<dbReference type="Pfam" id="PF00271">
    <property type="entry name" value="Helicase_C"/>
    <property type="match status" value="1"/>
</dbReference>
<keyword evidence="14" id="KW-0175">Coiled coil</keyword>
<accession>A0A310SAI7</accession>
<dbReference type="SMART" id="SM00490">
    <property type="entry name" value="HELICc"/>
    <property type="match status" value="1"/>
</dbReference>
<evidence type="ECO:0000256" key="11">
    <source>
        <dbReference type="ARBA" id="ARBA00034617"/>
    </source>
</evidence>
<comment type="similarity">
    <text evidence="2">Belongs to the helicase family. RecQ subfamily.</text>
</comment>
<dbReference type="InterPro" id="IPR032284">
    <property type="entry name" value="RecQ_Zn-bd"/>
</dbReference>
<evidence type="ECO:0000256" key="8">
    <source>
        <dbReference type="ARBA" id="ARBA00023125"/>
    </source>
</evidence>
<feature type="compositionally biased region" description="Basic and acidic residues" evidence="15">
    <location>
        <begin position="1278"/>
        <end position="1297"/>
    </location>
</feature>
<evidence type="ECO:0000256" key="1">
    <source>
        <dbReference type="ARBA" id="ARBA00004123"/>
    </source>
</evidence>
<feature type="region of interest" description="Disordered" evidence="15">
    <location>
        <begin position="1273"/>
        <end position="1297"/>
    </location>
</feature>
<keyword evidence="7" id="KW-0067">ATP-binding</keyword>
<dbReference type="Pfam" id="PF16124">
    <property type="entry name" value="RecQ_Zn_bind"/>
    <property type="match status" value="1"/>
</dbReference>
<dbReference type="PROSITE" id="PS00690">
    <property type="entry name" value="DEAH_ATP_HELICASE"/>
    <property type="match status" value="1"/>
</dbReference>
<sequence length="1522" mass="176779">MEKSTDIFSWTYDLQCPPTIFNNVVKKTLYSGLVGFMWDDLSDVIFNPKKAKTIQKNILLYHLKQDKPNKVIQCMRNILQLKLNKNDIKNQISKLEKEYEEQDFAVRQKVQKVRNISSKRSEKRARRDLLKMKYDQTNTQLHDCDNMKLVYQHLMPGICKDVDHKVLMEMSNVVTSLWTRANKREVWDIVSSNFDHIEIPTLWHHLYQSVTKAVDTLTASQIMQPMDSNNININIGITKMYGHHISMVSKRLLYNAKANNHQRNVMEFIEKTETASNNSVRISEWLALALEVYKLEVEQKYLMKEVEKIQNDLHENNIFASDLTELTLEIQNTRTEIAKYIQEIQQSLQILKSAPIFITKTKEKINLELQKIIMMRTDGYDTKMLKSDLTTELDIFHNTLDLNALRKVMLKGEIGIYRYTKSCFSEASIPITNSQLSNIKLYFPWIQTPIYFLIECYKNLISMLLYKKFETLEAENNEENTNLFHLPALTYNENNYNTIDLLKLSKIINTKTRTEIDEFNELLNAWVNQPVQKAVFGYDDFKSDIQKRATTAIYKGQQDVFVCMPTGSGKSLCFQLPALMKEDKVTIVFSPLLALMKNQVDFLISKKINANSLNSNTTTKERNAIMKDLTSNYPKIKLLYVTPEMGAQQHFQDIIIKLRKAKALSYFVVDEAHCLSQWGHDFRPSYRQLGIFKKLCPNIPIIALTATAAKEVKDDILQCLNMKNPAIFSVPVFRSNLFYDVWFLEILDKPFDHLKNFIIETLGSQDKSIPKVKRSCGIIYCRKKEATEVIAHKLSSFGIPTLAYHAGLKNQERNEVQNKWTSGDVPVIAATCSFGMGVDKGSVRFVVHWTIPQNIAAYYQESGRAGRDGQPAFCRIYFSNEEYAPIAFLIKEEITKKDSELVKLRWKNFEKTVSYCLETKCRHAVFSKYFGDSPPLCKDRCDVCKDKNIVQSRISQFELSQTTSRVSQTKSNNNLNGIALPKYDHDENEYEEKLVSREKLLAEDKRELKKQNREDAKKSHVRAAESTDVKIKGLAVQVREHFYIQLKSALLDNYEKNFSESEGQIQEADIHNIAYELEYKVLCNSKIANKYKFDMSKLISLVRKCTSTNTLHEYLRDFNATNKQKVQSEYCNEYSNKEEENNSYLIQDIEDRSMLDKQTNKNMSCPTFKTALELKKNEQLLENKSNNNNKKYTLKASTLQDDNDAINMREPKHNINKNSFLFFEHSAAEKSNGVKEYSRKINEKDKVTDFQISSGFTCARKIHEENEMVLCNKKPQKSLKEPGKKNSKNKKESPTKKSVYEQILQSAKSNPIVTVAENNDSTNIKVSIESKHQSKRKHRNVDLFKNNSDMELNKKVKLNEEKFPIINVKEDTTINEFSVNETFVNKNNKIDNDNIETQDVKNKKVYTIIKDMVKEEKSKEKTTVTEHTETKKLLEGKCDKKTRLKHHIGKDKKILVTADKATQFKTVEILKSYLMKYYPSERIPDRTTFSKTCREMHHTLLAQKIFDKEGIQKFVLKYMTQN</sequence>
<dbReference type="Gene3D" id="3.40.50.300">
    <property type="entry name" value="P-loop containing nucleotide triphosphate hydrolases"/>
    <property type="match status" value="2"/>
</dbReference>
<dbReference type="InterPro" id="IPR002464">
    <property type="entry name" value="DNA/RNA_helicase_DEAH_CS"/>
</dbReference>
<evidence type="ECO:0000256" key="9">
    <source>
        <dbReference type="ARBA" id="ARBA00023235"/>
    </source>
</evidence>
<keyword evidence="3" id="KW-0479">Metal-binding</keyword>
<dbReference type="InterPro" id="IPR011545">
    <property type="entry name" value="DEAD/DEAH_box_helicase_dom"/>
</dbReference>
<feature type="domain" description="Helicase C-terminal" evidence="17">
    <location>
        <begin position="764"/>
        <end position="910"/>
    </location>
</feature>
<comment type="catalytic activity">
    <reaction evidence="11">
        <text>Couples ATP hydrolysis with the unwinding of duplex DNA by translocating in the 3'-5' direction.</text>
        <dbReference type="EC" id="5.6.2.4"/>
    </reaction>
</comment>
<dbReference type="InterPro" id="IPR027417">
    <property type="entry name" value="P-loop_NTPase"/>
</dbReference>
<dbReference type="Gene3D" id="6.10.250.3140">
    <property type="match status" value="1"/>
</dbReference>
<evidence type="ECO:0000256" key="5">
    <source>
        <dbReference type="ARBA" id="ARBA00022801"/>
    </source>
</evidence>
<keyword evidence="4" id="KW-0547">Nucleotide-binding</keyword>
<dbReference type="PANTHER" id="PTHR13710">
    <property type="entry name" value="DNA HELICASE RECQ FAMILY MEMBER"/>
    <property type="match status" value="1"/>
</dbReference>
<keyword evidence="5" id="KW-0378">Hydrolase</keyword>
<evidence type="ECO:0000256" key="15">
    <source>
        <dbReference type="SAM" id="MobiDB-lite"/>
    </source>
</evidence>
<dbReference type="Proteomes" id="UP000250275">
    <property type="component" value="Unassembled WGS sequence"/>
</dbReference>
<dbReference type="SUPFAM" id="SSF52540">
    <property type="entry name" value="P-loop containing nucleoside triphosphate hydrolases"/>
    <property type="match status" value="1"/>
</dbReference>
<comment type="subcellular location">
    <subcellularLocation>
        <location evidence="1">Nucleus</location>
    </subcellularLocation>
</comment>
<dbReference type="CDD" id="cd17920">
    <property type="entry name" value="DEXHc_RecQ"/>
    <property type="match status" value="1"/>
</dbReference>
<feature type="domain" description="Helicase ATP-binding" evidence="16">
    <location>
        <begin position="551"/>
        <end position="726"/>
    </location>
</feature>
<dbReference type="NCBIfam" id="TIGR00614">
    <property type="entry name" value="recQ_fam"/>
    <property type="match status" value="1"/>
</dbReference>
<dbReference type="InterPro" id="IPR001650">
    <property type="entry name" value="Helicase_C-like"/>
</dbReference>